<dbReference type="Gene3D" id="3.10.580.10">
    <property type="entry name" value="CBS-domain"/>
    <property type="match status" value="1"/>
</dbReference>
<dbReference type="SUPFAM" id="SSF54631">
    <property type="entry name" value="CBS-domain pair"/>
    <property type="match status" value="1"/>
</dbReference>
<feature type="domain" description="CBS" evidence="3">
    <location>
        <begin position="9"/>
        <end position="67"/>
    </location>
</feature>
<keyword evidence="1 2" id="KW-0129">CBS domain</keyword>
<dbReference type="EMBL" id="AP019416">
    <property type="protein sequence ID" value="BBI51146.1"/>
    <property type="molecule type" value="Genomic_DNA"/>
</dbReference>
<sequence length="130" mass="14391">MMKLVKDVMVSDVACVSPFAKLREALSLMKKHSVKSLVVEKQHPNDAYGLITYTNVLKTVVAEEGDIDLLNVYDACAKPALSVGKSLSVRQVAAMMTEHRVKRILVLEDNDLLGFVTMDDIMAVLLEQVE</sequence>
<reference evidence="5" key="1">
    <citation type="journal article" date="2019" name="Microbiol. Resour. Announc.">
        <title>Complete Genome Sequence of Halomonas olivaria, a Moderately Halophilic Bacterium Isolated from Olive Processing Effluents, Obtained by Nanopore Sequencing.</title>
        <authorList>
            <person name="Nagata S."/>
            <person name="Ii K.M."/>
            <person name="Tsukimi T."/>
            <person name="Miura M.C."/>
            <person name="Galipon J."/>
            <person name="Arakawa K."/>
        </authorList>
    </citation>
    <scope>NUCLEOTIDE SEQUENCE [LARGE SCALE GENOMIC DNA]</scope>
    <source>
        <strain evidence="5">TYRC17</strain>
    </source>
</reference>
<organism evidence="4 5">
    <name type="scientific">Vreelandella olivaria</name>
    <dbReference type="NCBI Taxonomy" id="390919"/>
    <lineage>
        <taxon>Bacteria</taxon>
        <taxon>Pseudomonadati</taxon>
        <taxon>Pseudomonadota</taxon>
        <taxon>Gammaproteobacteria</taxon>
        <taxon>Oceanospirillales</taxon>
        <taxon>Halomonadaceae</taxon>
        <taxon>Vreelandella</taxon>
    </lineage>
</organism>
<name>A0ABN5WW28_9GAMM</name>
<evidence type="ECO:0000256" key="1">
    <source>
        <dbReference type="ARBA" id="ARBA00023122"/>
    </source>
</evidence>
<dbReference type="InterPro" id="IPR000644">
    <property type="entry name" value="CBS_dom"/>
</dbReference>
<dbReference type="InterPro" id="IPR051257">
    <property type="entry name" value="Diverse_CBS-Domain"/>
</dbReference>
<keyword evidence="5" id="KW-1185">Reference proteome</keyword>
<evidence type="ECO:0000259" key="3">
    <source>
        <dbReference type="PROSITE" id="PS51371"/>
    </source>
</evidence>
<dbReference type="Pfam" id="PF00571">
    <property type="entry name" value="CBS"/>
    <property type="match status" value="2"/>
</dbReference>
<dbReference type="PROSITE" id="PS51371">
    <property type="entry name" value="CBS"/>
    <property type="match status" value="2"/>
</dbReference>
<gene>
    <name evidence="4" type="ORF">HORIV_35670</name>
</gene>
<feature type="domain" description="CBS" evidence="3">
    <location>
        <begin position="76"/>
        <end position="130"/>
    </location>
</feature>
<dbReference type="InterPro" id="IPR046342">
    <property type="entry name" value="CBS_dom_sf"/>
</dbReference>
<dbReference type="Proteomes" id="UP000289555">
    <property type="component" value="Chromosome"/>
</dbReference>
<protein>
    <recommendedName>
        <fullName evidence="3">CBS domain-containing protein</fullName>
    </recommendedName>
</protein>
<evidence type="ECO:0000256" key="2">
    <source>
        <dbReference type="PROSITE-ProRule" id="PRU00703"/>
    </source>
</evidence>
<dbReference type="PANTHER" id="PTHR43080:SF2">
    <property type="entry name" value="CBS DOMAIN-CONTAINING PROTEIN"/>
    <property type="match status" value="1"/>
</dbReference>
<evidence type="ECO:0000313" key="5">
    <source>
        <dbReference type="Proteomes" id="UP000289555"/>
    </source>
</evidence>
<evidence type="ECO:0000313" key="4">
    <source>
        <dbReference type="EMBL" id="BBI51146.1"/>
    </source>
</evidence>
<proteinExistence type="predicted"/>
<accession>A0ABN5WW28</accession>
<dbReference type="PANTHER" id="PTHR43080">
    <property type="entry name" value="CBS DOMAIN-CONTAINING PROTEIN CBSX3, MITOCHONDRIAL"/>
    <property type="match status" value="1"/>
</dbReference>
<dbReference type="SMART" id="SM00116">
    <property type="entry name" value="CBS"/>
    <property type="match status" value="2"/>
</dbReference>